<evidence type="ECO:0000313" key="2">
    <source>
        <dbReference type="Proteomes" id="UP000775213"/>
    </source>
</evidence>
<gene>
    <name evidence="1" type="ORF">IEQ34_010748</name>
</gene>
<dbReference type="EMBL" id="JAGFBR010000010">
    <property type="protein sequence ID" value="KAH0460085.1"/>
    <property type="molecule type" value="Genomic_DNA"/>
</dbReference>
<name>A0AAV7GXX4_DENCH</name>
<organism evidence="1 2">
    <name type="scientific">Dendrobium chrysotoxum</name>
    <name type="common">Orchid</name>
    <dbReference type="NCBI Taxonomy" id="161865"/>
    <lineage>
        <taxon>Eukaryota</taxon>
        <taxon>Viridiplantae</taxon>
        <taxon>Streptophyta</taxon>
        <taxon>Embryophyta</taxon>
        <taxon>Tracheophyta</taxon>
        <taxon>Spermatophyta</taxon>
        <taxon>Magnoliopsida</taxon>
        <taxon>Liliopsida</taxon>
        <taxon>Asparagales</taxon>
        <taxon>Orchidaceae</taxon>
        <taxon>Epidendroideae</taxon>
        <taxon>Malaxideae</taxon>
        <taxon>Dendrobiinae</taxon>
        <taxon>Dendrobium</taxon>
    </lineage>
</organism>
<evidence type="ECO:0000313" key="1">
    <source>
        <dbReference type="EMBL" id="KAH0460085.1"/>
    </source>
</evidence>
<reference evidence="1 2" key="1">
    <citation type="journal article" date="2021" name="Hortic Res">
        <title>Chromosome-scale assembly of the Dendrobium chrysotoxum genome enhances the understanding of orchid evolution.</title>
        <authorList>
            <person name="Zhang Y."/>
            <person name="Zhang G.Q."/>
            <person name="Zhang D."/>
            <person name="Liu X.D."/>
            <person name="Xu X.Y."/>
            <person name="Sun W.H."/>
            <person name="Yu X."/>
            <person name="Zhu X."/>
            <person name="Wang Z.W."/>
            <person name="Zhao X."/>
            <person name="Zhong W.Y."/>
            <person name="Chen H."/>
            <person name="Yin W.L."/>
            <person name="Huang T."/>
            <person name="Niu S.C."/>
            <person name="Liu Z.J."/>
        </authorList>
    </citation>
    <scope>NUCLEOTIDE SEQUENCE [LARGE SCALE GENOMIC DNA]</scope>
    <source>
        <strain evidence="1">Lindl</strain>
    </source>
</reference>
<keyword evidence="2" id="KW-1185">Reference proteome</keyword>
<dbReference type="AlphaFoldDB" id="A0AAV7GXX4"/>
<proteinExistence type="predicted"/>
<sequence>MSQNNLLFCSTHFLCSRNYWLTLTPHELPHLLNQLPAVSYPRKYIEAVNSLRELQDRHLLPPRPQPLAVQPLPILQRVEAADHHHGRRKILLDLRPILRPQYIDRLMIPILSCRQKRSPEPIRSLRRYNRRSSEPDLRFRPFLPSVKGLDLDNA</sequence>
<accession>A0AAV7GXX4</accession>
<protein>
    <submittedName>
        <fullName evidence="1">Uncharacterized protein</fullName>
    </submittedName>
</protein>
<comment type="caution">
    <text evidence="1">The sequence shown here is derived from an EMBL/GenBank/DDBJ whole genome shotgun (WGS) entry which is preliminary data.</text>
</comment>
<dbReference type="Proteomes" id="UP000775213">
    <property type="component" value="Unassembled WGS sequence"/>
</dbReference>